<evidence type="ECO:0000313" key="2">
    <source>
        <dbReference type="Proteomes" id="UP000009183"/>
    </source>
</evidence>
<gene>
    <name evidence="1" type="ordered locus">VIT_18s0075g01020</name>
</gene>
<name>F6GYD0_VITVI</name>
<organism evidence="1 2">
    <name type="scientific">Vitis vinifera</name>
    <name type="common">Grape</name>
    <dbReference type="NCBI Taxonomy" id="29760"/>
    <lineage>
        <taxon>Eukaryota</taxon>
        <taxon>Viridiplantae</taxon>
        <taxon>Streptophyta</taxon>
        <taxon>Embryophyta</taxon>
        <taxon>Tracheophyta</taxon>
        <taxon>Spermatophyta</taxon>
        <taxon>Magnoliopsida</taxon>
        <taxon>eudicotyledons</taxon>
        <taxon>Gunneridae</taxon>
        <taxon>Pentapetalae</taxon>
        <taxon>rosids</taxon>
        <taxon>Vitales</taxon>
        <taxon>Vitaceae</taxon>
        <taxon>Viteae</taxon>
        <taxon>Vitis</taxon>
    </lineage>
</organism>
<keyword evidence="2" id="KW-1185">Reference proteome</keyword>
<dbReference type="EMBL" id="FN594970">
    <property type="protein sequence ID" value="CCB44966.1"/>
    <property type="molecule type" value="Genomic_DNA"/>
</dbReference>
<dbReference type="InParanoid" id="F6GYD0"/>
<dbReference type="Proteomes" id="UP000009183">
    <property type="component" value="Chromosome 18"/>
</dbReference>
<dbReference type="HOGENOM" id="CLU_3437745_0_0_1"/>
<accession>F6GYD0</accession>
<evidence type="ECO:0000313" key="1">
    <source>
        <dbReference type="EMBL" id="CCB44966.1"/>
    </source>
</evidence>
<protein>
    <submittedName>
        <fullName evidence="1">Uncharacterized protein</fullName>
    </submittedName>
</protein>
<reference evidence="2" key="1">
    <citation type="journal article" date="2007" name="Nature">
        <title>The grapevine genome sequence suggests ancestral hexaploidization in major angiosperm phyla.</title>
        <authorList>
            <consortium name="The French-Italian Public Consortium for Grapevine Genome Characterization."/>
            <person name="Jaillon O."/>
            <person name="Aury J.-M."/>
            <person name="Noel B."/>
            <person name="Policriti A."/>
            <person name="Clepet C."/>
            <person name="Casagrande A."/>
            <person name="Choisne N."/>
            <person name="Aubourg S."/>
            <person name="Vitulo N."/>
            <person name="Jubin C."/>
            <person name="Vezzi A."/>
            <person name="Legeai F."/>
            <person name="Hugueney P."/>
            <person name="Dasilva C."/>
            <person name="Horner D."/>
            <person name="Mica E."/>
            <person name="Jublot D."/>
            <person name="Poulain J."/>
            <person name="Bruyere C."/>
            <person name="Billault A."/>
            <person name="Segurens B."/>
            <person name="Gouyvenoux M."/>
            <person name="Ugarte E."/>
            <person name="Cattonaro F."/>
            <person name="Anthouard V."/>
            <person name="Vico V."/>
            <person name="Del Fabbro C."/>
            <person name="Alaux M."/>
            <person name="Di Gaspero G."/>
            <person name="Dumas V."/>
            <person name="Felice N."/>
            <person name="Paillard S."/>
            <person name="Juman I."/>
            <person name="Moroldo M."/>
            <person name="Scalabrin S."/>
            <person name="Canaguier A."/>
            <person name="Le Clainche I."/>
            <person name="Malacrida G."/>
            <person name="Durand E."/>
            <person name="Pesole G."/>
            <person name="Laucou V."/>
            <person name="Chatelet P."/>
            <person name="Merdinoglu D."/>
            <person name="Delledonne M."/>
            <person name="Pezzotti M."/>
            <person name="Lecharny A."/>
            <person name="Scarpelli C."/>
            <person name="Artiguenave F."/>
            <person name="Pe M.E."/>
            <person name="Valle G."/>
            <person name="Morgante M."/>
            <person name="Caboche M."/>
            <person name="Adam-Blondon A.-F."/>
            <person name="Weissenbach J."/>
            <person name="Quetier F."/>
            <person name="Wincker P."/>
        </authorList>
    </citation>
    <scope>NUCLEOTIDE SEQUENCE [LARGE SCALE GENOMIC DNA]</scope>
    <source>
        <strain evidence="2">cv. Pinot noir / PN40024</strain>
    </source>
</reference>
<sequence>MSSGPLHLLSH</sequence>
<proteinExistence type="predicted"/>